<feature type="transmembrane region" description="Helical" evidence="8">
    <location>
        <begin position="294"/>
        <end position="313"/>
    </location>
</feature>
<dbReference type="AlphaFoldDB" id="A0AA41G2D2"/>
<keyword evidence="12" id="KW-1185">Reference proteome</keyword>
<feature type="transmembrane region" description="Helical" evidence="8">
    <location>
        <begin position="362"/>
        <end position="380"/>
    </location>
</feature>
<dbReference type="Pfam" id="PF25230">
    <property type="entry name" value="DUF7846"/>
    <property type="match status" value="1"/>
</dbReference>
<evidence type="ECO:0000313" key="12">
    <source>
        <dbReference type="Proteomes" id="UP001166304"/>
    </source>
</evidence>
<evidence type="ECO:0000256" key="5">
    <source>
        <dbReference type="ARBA" id="ARBA00022692"/>
    </source>
</evidence>
<feature type="transmembrane region" description="Helical" evidence="8">
    <location>
        <begin position="12"/>
        <end position="33"/>
    </location>
</feature>
<organism evidence="11 12">
    <name type="scientific">Haloarcula salina</name>
    <dbReference type="NCBI Taxonomy" id="1429914"/>
    <lineage>
        <taxon>Archaea</taxon>
        <taxon>Methanobacteriati</taxon>
        <taxon>Methanobacteriota</taxon>
        <taxon>Stenosarchaea group</taxon>
        <taxon>Halobacteria</taxon>
        <taxon>Halobacteriales</taxon>
        <taxon>Haloarculaceae</taxon>
        <taxon>Haloarcula</taxon>
    </lineage>
</organism>
<gene>
    <name evidence="11" type="ORF">KTS37_14860</name>
</gene>
<feature type="transmembrane region" description="Helical" evidence="8">
    <location>
        <begin position="322"/>
        <end position="342"/>
    </location>
</feature>
<feature type="transmembrane region" description="Helical" evidence="8">
    <location>
        <begin position="223"/>
        <end position="241"/>
    </location>
</feature>
<accession>A0AA41G2D2</accession>
<dbReference type="InterPro" id="IPR057168">
    <property type="entry name" value="DUF7846"/>
</dbReference>
<evidence type="ECO:0000256" key="1">
    <source>
        <dbReference type="ARBA" id="ARBA00004651"/>
    </source>
</evidence>
<keyword evidence="3 11" id="KW-0328">Glycosyltransferase</keyword>
<dbReference type="InterPro" id="IPR038731">
    <property type="entry name" value="RgtA/B/C-like"/>
</dbReference>
<evidence type="ECO:0000259" key="10">
    <source>
        <dbReference type="Pfam" id="PF25230"/>
    </source>
</evidence>
<dbReference type="GO" id="GO:0005886">
    <property type="term" value="C:plasma membrane"/>
    <property type="evidence" value="ECO:0007669"/>
    <property type="project" value="UniProtKB-SubCell"/>
</dbReference>
<feature type="transmembrane region" description="Helical" evidence="8">
    <location>
        <begin position="401"/>
        <end position="419"/>
    </location>
</feature>
<evidence type="ECO:0000256" key="4">
    <source>
        <dbReference type="ARBA" id="ARBA00022679"/>
    </source>
</evidence>
<feature type="domain" description="DUF7846" evidence="10">
    <location>
        <begin position="451"/>
        <end position="619"/>
    </location>
</feature>
<evidence type="ECO:0000256" key="8">
    <source>
        <dbReference type="SAM" id="Phobius"/>
    </source>
</evidence>
<dbReference type="Pfam" id="PF13231">
    <property type="entry name" value="PMT_2"/>
    <property type="match status" value="1"/>
</dbReference>
<evidence type="ECO:0000256" key="7">
    <source>
        <dbReference type="ARBA" id="ARBA00023136"/>
    </source>
</evidence>
<dbReference type="RefSeq" id="WP_162413822.1">
    <property type="nucleotide sequence ID" value="NZ_JAHQXE010000005.1"/>
</dbReference>
<evidence type="ECO:0000256" key="6">
    <source>
        <dbReference type="ARBA" id="ARBA00022989"/>
    </source>
</evidence>
<dbReference type="GO" id="GO:0016763">
    <property type="term" value="F:pentosyltransferase activity"/>
    <property type="evidence" value="ECO:0007669"/>
    <property type="project" value="TreeGrafter"/>
</dbReference>
<feature type="transmembrane region" description="Helical" evidence="8">
    <location>
        <begin position="99"/>
        <end position="119"/>
    </location>
</feature>
<feature type="domain" description="Glycosyltransferase RgtA/B/C/D-like" evidence="9">
    <location>
        <begin position="99"/>
        <end position="235"/>
    </location>
</feature>
<evidence type="ECO:0000256" key="2">
    <source>
        <dbReference type="ARBA" id="ARBA00022475"/>
    </source>
</evidence>
<protein>
    <submittedName>
        <fullName evidence="11">Glycosyltransferase family 39 protein</fullName>
        <ecNumber evidence="11">2.4.-.-</ecNumber>
    </submittedName>
</protein>
<evidence type="ECO:0000259" key="9">
    <source>
        <dbReference type="Pfam" id="PF13231"/>
    </source>
</evidence>
<keyword evidence="7 8" id="KW-0472">Membrane</keyword>
<feature type="transmembrane region" description="Helical" evidence="8">
    <location>
        <begin position="131"/>
        <end position="152"/>
    </location>
</feature>
<evidence type="ECO:0000256" key="3">
    <source>
        <dbReference type="ARBA" id="ARBA00022676"/>
    </source>
</evidence>
<keyword evidence="6 8" id="KW-1133">Transmembrane helix</keyword>
<comment type="subcellular location">
    <subcellularLocation>
        <location evidence="1">Cell membrane</location>
        <topology evidence="1">Multi-pass membrane protein</topology>
    </subcellularLocation>
</comment>
<reference evidence="11" key="1">
    <citation type="submission" date="2021-06" db="EMBL/GenBank/DDBJ databases">
        <title>New haloarchaea isolates fom saline soil.</title>
        <authorList>
            <person name="Duran-Viseras A."/>
            <person name="Sanchez-Porro C.S."/>
            <person name="Ventosa A."/>
        </authorList>
    </citation>
    <scope>NUCLEOTIDE SEQUENCE</scope>
    <source>
        <strain evidence="11">JCM 18369</strain>
    </source>
</reference>
<dbReference type="Proteomes" id="UP001166304">
    <property type="component" value="Unassembled WGS sequence"/>
</dbReference>
<keyword evidence="5 8" id="KW-0812">Transmembrane</keyword>
<dbReference type="InterPro" id="IPR050297">
    <property type="entry name" value="LipidA_mod_glycosyltrf_83"/>
</dbReference>
<name>A0AA41G2D2_9EURY</name>
<dbReference type="EC" id="2.4.-.-" evidence="11"/>
<dbReference type="GO" id="GO:0008610">
    <property type="term" value="P:lipid biosynthetic process"/>
    <property type="evidence" value="ECO:0007669"/>
    <property type="project" value="UniProtKB-ARBA"/>
</dbReference>
<dbReference type="PANTHER" id="PTHR33908:SF11">
    <property type="entry name" value="MEMBRANE PROTEIN"/>
    <property type="match status" value="1"/>
</dbReference>
<keyword evidence="4 11" id="KW-0808">Transferase</keyword>
<dbReference type="EMBL" id="JAHQXE010000005">
    <property type="protein sequence ID" value="MBV0903073.1"/>
    <property type="molecule type" value="Genomic_DNA"/>
</dbReference>
<sequence length="674" mass="72770">MARLTELRRDRLTAAALSLVAGAVIAFVSTQVFPYHSLNHDEGVYLQQAAMLLEGRLFLHSPVEGAFRPWFFVESERGMYPKYAPVPAMIFAVGKLLGGYRVALVAVAAGNVLGVVGVVREVFDHRTGLVAGLFVLASPLFLIDSSVFLPYAPTTLLNLGFGYAYLVADRTGDRRYAAAAGAAVGLAFFSRPYTAVLFAAPFMAHACWTLWRDLRGALPRQAATAVLGLVGVATTLTYNAIVTGEPFRFPYQVFAPEDGLGFGHREILAHEIVYTPELALRANRLVLELFFTEWIAGGLLGAGLAAVGIALAARAGFTARQLVVAGLFVSVAAGNVYFWGNFNILGDLEQAGDGLVSALGPYYHFDLLIPTAAFAARGAVGGARTVQSALADRASRRSARALVLALVLVSTAGMGGVTADALDAPLSENMEVTRTYENAYEPFEGGPPENAVVLLPDPYGNWLNHPFQYLRNDPGYDEETVYAINDRPFAVHDEFPDRRFYRYVYRGAWAPYAGSPRAAHLQRVRDVDGERVRLRTSVGIPDGAAGVTIRVGIDGRSAYYVVPDPDGDVSLTLLVDDRVRLRGDARPLQNETLTVEGRETVRMTVFVDQGGGNGFSYRFDLPVAAEDRELRALTPRVERCRNARACGGAAAHVPGTGPDGTFVETNLTASERNP</sequence>
<proteinExistence type="predicted"/>
<comment type="caution">
    <text evidence="11">The sequence shown here is derived from an EMBL/GenBank/DDBJ whole genome shotgun (WGS) entry which is preliminary data.</text>
</comment>
<keyword evidence="2" id="KW-1003">Cell membrane</keyword>
<evidence type="ECO:0000313" key="11">
    <source>
        <dbReference type="EMBL" id="MBV0903073.1"/>
    </source>
</evidence>
<dbReference type="PANTHER" id="PTHR33908">
    <property type="entry name" value="MANNOSYLTRANSFERASE YKCB-RELATED"/>
    <property type="match status" value="1"/>
</dbReference>